<dbReference type="Proteomes" id="UP000606044">
    <property type="component" value="Unassembled WGS sequence"/>
</dbReference>
<dbReference type="AlphaFoldDB" id="A0A917F5S5"/>
<keyword evidence="2" id="KW-1185">Reference proteome</keyword>
<comment type="caution">
    <text evidence="1">The sequence shown here is derived from an EMBL/GenBank/DDBJ whole genome shotgun (WGS) entry which is preliminary data.</text>
</comment>
<evidence type="ECO:0000313" key="2">
    <source>
        <dbReference type="Proteomes" id="UP000606044"/>
    </source>
</evidence>
<dbReference type="RefSeq" id="WP_188574600.1">
    <property type="nucleotide sequence ID" value="NZ_BMCT01000001.1"/>
</dbReference>
<accession>A0A917F5S5</accession>
<reference evidence="1" key="2">
    <citation type="submission" date="2020-09" db="EMBL/GenBank/DDBJ databases">
        <authorList>
            <person name="Sun Q."/>
            <person name="Sedlacek I."/>
        </authorList>
    </citation>
    <scope>NUCLEOTIDE SEQUENCE</scope>
    <source>
        <strain evidence="1">CCM 7897</strain>
    </source>
</reference>
<sequence length="197" mass="21204">MSGGVILLPGAQMLALRFVRTGIVMGVFRSSIVAALVGATASVLGASAASAGQGYFITLTSKWDAVVEISVRPNATHRWMLKEIGKPVQLRKNESKTFYTEACGFWDGCSTSSSQNQSSRTALDFYVTIDGKKRDEVDISYDSQLFKSESEARCLTGTWHSGEKPVIRAPLALNKKGDQYVLNVTVAPGTGIVCTTE</sequence>
<dbReference type="EMBL" id="BMCT01000001">
    <property type="protein sequence ID" value="GGF46241.1"/>
    <property type="molecule type" value="Genomic_DNA"/>
</dbReference>
<protein>
    <submittedName>
        <fullName evidence="1">Uncharacterized protein</fullName>
    </submittedName>
</protein>
<gene>
    <name evidence="1" type="ORF">GCM10007301_02190</name>
</gene>
<name>A0A917F5S5_9HYPH</name>
<proteinExistence type="predicted"/>
<evidence type="ECO:0000313" key="1">
    <source>
        <dbReference type="EMBL" id="GGF46241.1"/>
    </source>
</evidence>
<organism evidence="1 2">
    <name type="scientific">Azorhizobium oxalatiphilum</name>
    <dbReference type="NCBI Taxonomy" id="980631"/>
    <lineage>
        <taxon>Bacteria</taxon>
        <taxon>Pseudomonadati</taxon>
        <taxon>Pseudomonadota</taxon>
        <taxon>Alphaproteobacteria</taxon>
        <taxon>Hyphomicrobiales</taxon>
        <taxon>Xanthobacteraceae</taxon>
        <taxon>Azorhizobium</taxon>
    </lineage>
</organism>
<reference evidence="1" key="1">
    <citation type="journal article" date="2014" name="Int. J. Syst. Evol. Microbiol.">
        <title>Complete genome sequence of Corynebacterium casei LMG S-19264T (=DSM 44701T), isolated from a smear-ripened cheese.</title>
        <authorList>
            <consortium name="US DOE Joint Genome Institute (JGI-PGF)"/>
            <person name="Walter F."/>
            <person name="Albersmeier A."/>
            <person name="Kalinowski J."/>
            <person name="Ruckert C."/>
        </authorList>
    </citation>
    <scope>NUCLEOTIDE SEQUENCE</scope>
    <source>
        <strain evidence="1">CCM 7897</strain>
    </source>
</reference>